<evidence type="ECO:0000313" key="3">
    <source>
        <dbReference type="Proteomes" id="UP000288805"/>
    </source>
</evidence>
<evidence type="ECO:0000313" key="2">
    <source>
        <dbReference type="EMBL" id="RVX23982.1"/>
    </source>
</evidence>
<proteinExistence type="predicted"/>
<feature type="compositionally biased region" description="Basic and acidic residues" evidence="1">
    <location>
        <begin position="20"/>
        <end position="32"/>
    </location>
</feature>
<accession>A0A438KS01</accession>
<gene>
    <name evidence="2" type="ORF">CK203_000452</name>
</gene>
<protein>
    <submittedName>
        <fullName evidence="2">Uncharacterized protein</fullName>
    </submittedName>
</protein>
<evidence type="ECO:0000256" key="1">
    <source>
        <dbReference type="SAM" id="MobiDB-lite"/>
    </source>
</evidence>
<dbReference type="AlphaFoldDB" id="A0A438KS01"/>
<sequence>MESQIHMPRWTPSPSPPRSHSTDTMKNDRVDVPRWTLIPSPSTSPEKVDGNSKMGSIGSEEDMFSSTGKKFPFGTAFVSAPPHPHSDIHRSSSLGIHSSFEKSLQVDAVGQQKGEGNFVTRIDIGSMAKPNGVFLTWKDLWVTVPDGKNGS</sequence>
<organism evidence="2 3">
    <name type="scientific">Vitis vinifera</name>
    <name type="common">Grape</name>
    <dbReference type="NCBI Taxonomy" id="29760"/>
    <lineage>
        <taxon>Eukaryota</taxon>
        <taxon>Viridiplantae</taxon>
        <taxon>Streptophyta</taxon>
        <taxon>Embryophyta</taxon>
        <taxon>Tracheophyta</taxon>
        <taxon>Spermatophyta</taxon>
        <taxon>Magnoliopsida</taxon>
        <taxon>eudicotyledons</taxon>
        <taxon>Gunneridae</taxon>
        <taxon>Pentapetalae</taxon>
        <taxon>rosids</taxon>
        <taxon>Vitales</taxon>
        <taxon>Vitaceae</taxon>
        <taxon>Viteae</taxon>
        <taxon>Vitis</taxon>
    </lineage>
</organism>
<dbReference type="Proteomes" id="UP000288805">
    <property type="component" value="Unassembled WGS sequence"/>
</dbReference>
<reference evidence="2 3" key="1">
    <citation type="journal article" date="2018" name="PLoS Genet.">
        <title>Population sequencing reveals clonal diversity and ancestral inbreeding in the grapevine cultivar Chardonnay.</title>
        <authorList>
            <person name="Roach M.J."/>
            <person name="Johnson D.L."/>
            <person name="Bohlmann J."/>
            <person name="van Vuuren H.J."/>
            <person name="Jones S.J."/>
            <person name="Pretorius I.S."/>
            <person name="Schmidt S.A."/>
            <person name="Borneman A.R."/>
        </authorList>
    </citation>
    <scope>NUCLEOTIDE SEQUENCE [LARGE SCALE GENOMIC DNA]</scope>
    <source>
        <strain evidence="3">cv. Chardonnay</strain>
        <tissue evidence="2">Leaf</tissue>
    </source>
</reference>
<dbReference type="EMBL" id="QGNW01000001">
    <property type="protein sequence ID" value="RVX23982.1"/>
    <property type="molecule type" value="Genomic_DNA"/>
</dbReference>
<name>A0A438KS01_VITVI</name>
<comment type="caution">
    <text evidence="2">The sequence shown here is derived from an EMBL/GenBank/DDBJ whole genome shotgun (WGS) entry which is preliminary data.</text>
</comment>
<feature type="region of interest" description="Disordered" evidence="1">
    <location>
        <begin position="1"/>
        <end position="65"/>
    </location>
</feature>